<comment type="caution">
    <text evidence="4">The sequence shown here is derived from an EMBL/GenBank/DDBJ whole genome shotgun (WGS) entry which is preliminary data.</text>
</comment>
<dbReference type="Proteomes" id="UP000053558">
    <property type="component" value="Unassembled WGS sequence"/>
</dbReference>
<evidence type="ECO:0000313" key="5">
    <source>
        <dbReference type="Proteomes" id="UP000053558"/>
    </source>
</evidence>
<proteinExistence type="predicted"/>
<keyword evidence="3" id="KW-1133">Transmembrane helix</keyword>
<evidence type="ECO:0000256" key="1">
    <source>
        <dbReference type="SAM" id="Coils"/>
    </source>
</evidence>
<name>A0A5M3N6I9_CONPW</name>
<feature type="compositionally biased region" description="Polar residues" evidence="2">
    <location>
        <begin position="213"/>
        <end position="222"/>
    </location>
</feature>
<feature type="region of interest" description="Disordered" evidence="2">
    <location>
        <begin position="174"/>
        <end position="222"/>
    </location>
</feature>
<organism evidence="4 5">
    <name type="scientific">Coniophora puteana (strain RWD-64-598)</name>
    <name type="common">Brown rot fungus</name>
    <dbReference type="NCBI Taxonomy" id="741705"/>
    <lineage>
        <taxon>Eukaryota</taxon>
        <taxon>Fungi</taxon>
        <taxon>Dikarya</taxon>
        <taxon>Basidiomycota</taxon>
        <taxon>Agaricomycotina</taxon>
        <taxon>Agaricomycetes</taxon>
        <taxon>Agaricomycetidae</taxon>
        <taxon>Boletales</taxon>
        <taxon>Coniophorineae</taxon>
        <taxon>Coniophoraceae</taxon>
        <taxon>Coniophora</taxon>
    </lineage>
</organism>
<dbReference type="KEGG" id="cput:CONPUDRAFT_86981"/>
<feature type="transmembrane region" description="Helical" evidence="3">
    <location>
        <begin position="708"/>
        <end position="725"/>
    </location>
</feature>
<keyword evidence="3" id="KW-0812">Transmembrane</keyword>
<keyword evidence="1" id="KW-0175">Coiled coil</keyword>
<feature type="compositionally biased region" description="Low complexity" evidence="2">
    <location>
        <begin position="192"/>
        <end position="202"/>
    </location>
</feature>
<dbReference type="RefSeq" id="XP_007763615.1">
    <property type="nucleotide sequence ID" value="XM_007765425.1"/>
</dbReference>
<keyword evidence="3" id="KW-0472">Membrane</keyword>
<dbReference type="AlphaFoldDB" id="A0A5M3N6I9"/>
<dbReference type="OMA" id="ALIMEEY"/>
<sequence>MLSSDVDFSPVTHAIPMHPVPISSNGGATLDWTGSLSDGERSDRRWTLSISKRKGKDRALLSPRSMLEKQEALFADRIARIKAEAQPHTLRKAAIISEQLERRYTTLGGPSATGKAVNLLSAARWYASLDEHVQKSLDEAEPLTWLKHLLDKPGRTRSQWHLSSLIVEEYARNEGHPSATTDHKSSEASALPPDSGSTTLSPPTSPYHFVQSAPASKQSFNDSLTRVRSHDDYLSFEPRVTPARSSEDIERRDWKDPRRTHRHSLPGMFESPHAFASAFAAASSPQQTSSSAKQGEFSPASSRLHVHDLLQRRHRKTYESDEGSSSLHSQSEGNSRRESTRSGRKKPKRSRPSASALQSPQESATEMMEDNESTSLLRRSALPKASQSDEAVPSTLDNTGYVEGKDVVPEKASPDKPAALFARRKRVRRLSLVMTERSSTEESRPQWDQEEEELLQHAYEEKSQMLADIKAQNQRMRQRLMRIASDIREFDNLRTELWKTFGFVHRSLSSTLFDTFGHDPSSVTGHTRRNRGWRAVEDTHTRIQRQRKTLDVFLSISREDGTPNIESVLDEPISSLMNILQTLEKDQTEIREKSLEVTPMLEQVKSVHAAVKSQYNSTLSHVSALYPELSHIIALEESYKDQYQQVWELGMDALTFLLDTVAPFWRNYGKVIGVDIQDFLIIPLYRNEFTGEAKRYKIKSLPKRSTRHWFALIFLFSLTVFVTLLQGRAAVFSAHHYDLTWIENAGLRWAIIPFFWIAIPIQWIAVIIEFFVVLTQLGVIAWWMLWTVNVVN</sequence>
<evidence type="ECO:0000256" key="2">
    <source>
        <dbReference type="SAM" id="MobiDB-lite"/>
    </source>
</evidence>
<feature type="compositionally biased region" description="Basic and acidic residues" evidence="2">
    <location>
        <begin position="403"/>
        <end position="414"/>
    </location>
</feature>
<protein>
    <submittedName>
        <fullName evidence="4">Uncharacterized protein</fullName>
    </submittedName>
</protein>
<evidence type="ECO:0000256" key="3">
    <source>
        <dbReference type="SAM" id="Phobius"/>
    </source>
</evidence>
<keyword evidence="5" id="KW-1185">Reference proteome</keyword>
<dbReference type="OrthoDB" id="3190515at2759"/>
<reference evidence="5" key="1">
    <citation type="journal article" date="2012" name="Science">
        <title>The Paleozoic origin of enzymatic lignin decomposition reconstructed from 31 fungal genomes.</title>
        <authorList>
            <person name="Floudas D."/>
            <person name="Binder M."/>
            <person name="Riley R."/>
            <person name="Barry K."/>
            <person name="Blanchette R.A."/>
            <person name="Henrissat B."/>
            <person name="Martinez A.T."/>
            <person name="Otillar R."/>
            <person name="Spatafora J.W."/>
            <person name="Yadav J.S."/>
            <person name="Aerts A."/>
            <person name="Benoit I."/>
            <person name="Boyd A."/>
            <person name="Carlson A."/>
            <person name="Copeland A."/>
            <person name="Coutinho P.M."/>
            <person name="de Vries R.P."/>
            <person name="Ferreira P."/>
            <person name="Findley K."/>
            <person name="Foster B."/>
            <person name="Gaskell J."/>
            <person name="Glotzer D."/>
            <person name="Gorecki P."/>
            <person name="Heitman J."/>
            <person name="Hesse C."/>
            <person name="Hori C."/>
            <person name="Igarashi K."/>
            <person name="Jurgens J.A."/>
            <person name="Kallen N."/>
            <person name="Kersten P."/>
            <person name="Kohler A."/>
            <person name="Kuees U."/>
            <person name="Kumar T.K.A."/>
            <person name="Kuo A."/>
            <person name="LaButti K."/>
            <person name="Larrondo L.F."/>
            <person name="Lindquist E."/>
            <person name="Ling A."/>
            <person name="Lombard V."/>
            <person name="Lucas S."/>
            <person name="Lundell T."/>
            <person name="Martin R."/>
            <person name="McLaughlin D.J."/>
            <person name="Morgenstern I."/>
            <person name="Morin E."/>
            <person name="Murat C."/>
            <person name="Nagy L.G."/>
            <person name="Nolan M."/>
            <person name="Ohm R.A."/>
            <person name="Patyshakuliyeva A."/>
            <person name="Rokas A."/>
            <person name="Ruiz-Duenas F.J."/>
            <person name="Sabat G."/>
            <person name="Salamov A."/>
            <person name="Samejima M."/>
            <person name="Schmutz J."/>
            <person name="Slot J.C."/>
            <person name="St John F."/>
            <person name="Stenlid J."/>
            <person name="Sun H."/>
            <person name="Sun S."/>
            <person name="Syed K."/>
            <person name="Tsang A."/>
            <person name="Wiebenga A."/>
            <person name="Young D."/>
            <person name="Pisabarro A."/>
            <person name="Eastwood D.C."/>
            <person name="Martin F."/>
            <person name="Cullen D."/>
            <person name="Grigoriev I.V."/>
            <person name="Hibbett D.S."/>
        </authorList>
    </citation>
    <scope>NUCLEOTIDE SEQUENCE [LARGE SCALE GENOMIC DNA]</scope>
    <source>
        <strain evidence="5">RWD-64-598 SS2</strain>
    </source>
</reference>
<evidence type="ECO:0000313" key="4">
    <source>
        <dbReference type="EMBL" id="EIW87060.1"/>
    </source>
</evidence>
<dbReference type="EMBL" id="JH711573">
    <property type="protein sequence ID" value="EIW87060.1"/>
    <property type="molecule type" value="Genomic_DNA"/>
</dbReference>
<feature type="region of interest" description="Disordered" evidence="2">
    <location>
        <begin position="237"/>
        <end position="416"/>
    </location>
</feature>
<dbReference type="GeneID" id="19211154"/>
<accession>A0A5M3N6I9</accession>
<feature type="compositionally biased region" description="Low complexity" evidence="2">
    <location>
        <begin position="271"/>
        <end position="292"/>
    </location>
</feature>
<feature type="compositionally biased region" description="Basic and acidic residues" evidence="2">
    <location>
        <begin position="174"/>
        <end position="186"/>
    </location>
</feature>
<feature type="compositionally biased region" description="Basic and acidic residues" evidence="2">
    <location>
        <begin position="245"/>
        <end position="257"/>
    </location>
</feature>
<feature type="compositionally biased region" description="Polar residues" evidence="2">
    <location>
        <begin position="323"/>
        <end position="333"/>
    </location>
</feature>
<feature type="compositionally biased region" description="Basic residues" evidence="2">
    <location>
        <begin position="342"/>
        <end position="351"/>
    </location>
</feature>
<gene>
    <name evidence="4" type="ORF">CONPUDRAFT_86981</name>
</gene>
<feature type="transmembrane region" description="Helical" evidence="3">
    <location>
        <begin position="746"/>
        <end position="764"/>
    </location>
</feature>
<feature type="transmembrane region" description="Helical" evidence="3">
    <location>
        <begin position="770"/>
        <end position="791"/>
    </location>
</feature>
<feature type="coiled-coil region" evidence="1">
    <location>
        <begin position="459"/>
        <end position="486"/>
    </location>
</feature>